<keyword evidence="3" id="KW-1185">Reference proteome</keyword>
<feature type="region of interest" description="Disordered" evidence="1">
    <location>
        <begin position="1"/>
        <end position="54"/>
    </location>
</feature>
<evidence type="ECO:0000256" key="1">
    <source>
        <dbReference type="SAM" id="MobiDB-lite"/>
    </source>
</evidence>
<sequence length="298" mass="27373">MRETGCVQSAGVARSAGPTGLGTASPAVAAATGSPPRPRSARPRPVGPQPAPVRVVGVGGGIGGSEGPGPVGVDGGGAGVAAGAAGRSPEGAPVRASPCVRTGAPAGTAGAALRDAGPATVRAASSGSHARPASAVAELSSEGVVEVLGLGVEVLGIEVLGVEALEVEVPGVGVPEQVCGAAGGAAGAAGPLAGTQTTAPCGGVVWRGAAAGAHCAGAAVSRAVAFVPCADEPAEVTDTVTVTVDRDATDGAPGGTPQLPVGLAAGEFGTAVDGVPGAVGGGGAVAGVVCGAVTVEEP</sequence>
<evidence type="ECO:0000313" key="2">
    <source>
        <dbReference type="EMBL" id="SNR76858.1"/>
    </source>
</evidence>
<name>A0A238Z1N6_9ACTN</name>
<proteinExistence type="predicted"/>
<dbReference type="Proteomes" id="UP000198403">
    <property type="component" value="Unassembled WGS sequence"/>
</dbReference>
<organism evidence="2 3">
    <name type="scientific">Blastococcus mobilis</name>
    <dbReference type="NCBI Taxonomy" id="1938746"/>
    <lineage>
        <taxon>Bacteria</taxon>
        <taxon>Bacillati</taxon>
        <taxon>Actinomycetota</taxon>
        <taxon>Actinomycetes</taxon>
        <taxon>Geodermatophilales</taxon>
        <taxon>Geodermatophilaceae</taxon>
        <taxon>Blastococcus</taxon>
    </lineage>
</organism>
<dbReference type="AlphaFoldDB" id="A0A238Z1N6"/>
<protein>
    <submittedName>
        <fullName evidence="2">Uncharacterized protein</fullName>
    </submittedName>
</protein>
<dbReference type="EMBL" id="FZNO01000024">
    <property type="protein sequence ID" value="SNR76858.1"/>
    <property type="molecule type" value="Genomic_DNA"/>
</dbReference>
<evidence type="ECO:0000313" key="3">
    <source>
        <dbReference type="Proteomes" id="UP000198403"/>
    </source>
</evidence>
<accession>A0A238Z1N6</accession>
<reference evidence="2 3" key="1">
    <citation type="submission" date="2017-06" db="EMBL/GenBank/DDBJ databases">
        <authorList>
            <person name="Kim H.J."/>
            <person name="Triplett B.A."/>
        </authorList>
    </citation>
    <scope>NUCLEOTIDE SEQUENCE [LARGE SCALE GENOMIC DNA]</scope>
    <source>
        <strain evidence="2 3">DSM 44272</strain>
    </source>
</reference>
<gene>
    <name evidence="2" type="ORF">SAMN06272737_12411</name>
</gene>